<organism evidence="12 13">
    <name type="scientific">Rhodococcoides kroppenstedtii</name>
    <dbReference type="NCBI Taxonomy" id="293050"/>
    <lineage>
        <taxon>Bacteria</taxon>
        <taxon>Bacillati</taxon>
        <taxon>Actinomycetota</taxon>
        <taxon>Actinomycetes</taxon>
        <taxon>Mycobacteriales</taxon>
        <taxon>Nocardiaceae</taxon>
        <taxon>Rhodococcoides</taxon>
    </lineage>
</organism>
<evidence type="ECO:0000256" key="8">
    <source>
        <dbReference type="ARBA" id="ARBA00023239"/>
    </source>
</evidence>
<proteinExistence type="predicted"/>
<keyword evidence="9" id="KW-1208">Phospholipid metabolism</keyword>
<evidence type="ECO:0000256" key="1">
    <source>
        <dbReference type="ARBA" id="ARBA00022475"/>
    </source>
</evidence>
<evidence type="ECO:0000313" key="12">
    <source>
        <dbReference type="EMBL" id="SFA48815.1"/>
    </source>
</evidence>
<dbReference type="GO" id="GO:0004609">
    <property type="term" value="F:phosphatidylserine decarboxylase activity"/>
    <property type="evidence" value="ECO:0007669"/>
    <property type="project" value="InterPro"/>
</dbReference>
<dbReference type="Pfam" id="PF02666">
    <property type="entry name" value="PS_Dcarbxylase"/>
    <property type="match status" value="1"/>
</dbReference>
<keyword evidence="1" id="KW-1003">Cell membrane</keyword>
<evidence type="ECO:0000256" key="11">
    <source>
        <dbReference type="SAM" id="MobiDB-lite"/>
    </source>
</evidence>
<dbReference type="InterPro" id="IPR033175">
    <property type="entry name" value="PSD-A"/>
</dbReference>
<keyword evidence="3" id="KW-0210">Decarboxylase</keyword>
<keyword evidence="5" id="KW-0472">Membrane</keyword>
<evidence type="ECO:0000256" key="7">
    <source>
        <dbReference type="ARBA" id="ARBA00023209"/>
    </source>
</evidence>
<evidence type="ECO:0000256" key="5">
    <source>
        <dbReference type="ARBA" id="ARBA00023136"/>
    </source>
</evidence>
<evidence type="ECO:0000256" key="9">
    <source>
        <dbReference type="ARBA" id="ARBA00023264"/>
    </source>
</evidence>
<keyword evidence="4" id="KW-0443">Lipid metabolism</keyword>
<evidence type="ECO:0000256" key="10">
    <source>
        <dbReference type="ARBA" id="ARBA00023317"/>
    </source>
</evidence>
<dbReference type="Proteomes" id="UP000182054">
    <property type="component" value="Unassembled WGS sequence"/>
</dbReference>
<dbReference type="GO" id="GO:0008654">
    <property type="term" value="P:phospholipid biosynthetic process"/>
    <property type="evidence" value="ECO:0007669"/>
    <property type="project" value="UniProtKB-KW"/>
</dbReference>
<reference evidence="12 13" key="1">
    <citation type="submission" date="2016-10" db="EMBL/GenBank/DDBJ databases">
        <authorList>
            <person name="de Groot N.N."/>
        </authorList>
    </citation>
    <scope>NUCLEOTIDE SEQUENCE [LARGE SCALE GENOMIC DNA]</scope>
    <source>
        <strain evidence="12 13">DSM 44908</strain>
    </source>
</reference>
<dbReference type="OrthoDB" id="9790893at2"/>
<dbReference type="AlphaFoldDB" id="A0A1I0TAJ7"/>
<dbReference type="EMBL" id="FOJN01000005">
    <property type="protein sequence ID" value="SFA48815.1"/>
    <property type="molecule type" value="Genomic_DNA"/>
</dbReference>
<evidence type="ECO:0000256" key="4">
    <source>
        <dbReference type="ARBA" id="ARBA00023098"/>
    </source>
</evidence>
<dbReference type="InterPro" id="IPR003817">
    <property type="entry name" value="PS_Dcarbxylase"/>
</dbReference>
<keyword evidence="10" id="KW-0670">Pyruvate</keyword>
<keyword evidence="6" id="KW-0865">Zymogen</keyword>
<accession>A0A1I0TAJ7</accession>
<evidence type="ECO:0000256" key="2">
    <source>
        <dbReference type="ARBA" id="ARBA00022516"/>
    </source>
</evidence>
<name>A0A1I0TAJ7_9NOCA</name>
<evidence type="ECO:0000256" key="3">
    <source>
        <dbReference type="ARBA" id="ARBA00022793"/>
    </source>
</evidence>
<dbReference type="PANTHER" id="PTHR35809">
    <property type="entry name" value="ARCHAETIDYLSERINE DECARBOXYLASE PROENZYME-RELATED"/>
    <property type="match status" value="1"/>
</dbReference>
<gene>
    <name evidence="12" type="ORF">SAMN05444374_10550</name>
</gene>
<dbReference type="RefSeq" id="WP_068363278.1">
    <property type="nucleotide sequence ID" value="NZ_FOJN01000005.1"/>
</dbReference>
<dbReference type="GeneID" id="85485504"/>
<evidence type="ECO:0000313" key="13">
    <source>
        <dbReference type="Proteomes" id="UP000182054"/>
    </source>
</evidence>
<dbReference type="PANTHER" id="PTHR35809:SF1">
    <property type="entry name" value="ARCHAETIDYLSERINE DECARBOXYLASE PROENZYME-RELATED"/>
    <property type="match status" value="1"/>
</dbReference>
<protein>
    <submittedName>
        <fullName evidence="12">Phosphatidylserine decarboxylase</fullName>
    </submittedName>
</protein>
<sequence>MTRPRAAAAAAAAAVVAGYSYWRSAAFLRDPVRVPPEDEDTVVAAADGYVTYVKRVDDGEVPVAIKKRRSIPLTEYAGVAAADPSEPGVSGWLVGTYMTEHSVHRNRAPVEGTVTLREHRGAAPFNRSMARMTANLVLRQRPYDRDCEYLLTNERLTIGLRHATGAVVYVTQIADLWVDRIVAHTRPGDHLARGEQYGLIRFGSQCDVFLPDSLVSAVDVRPGQYVWAGESVLARVRAAARTPTEPDEPTVGAIRGLGPRRTT</sequence>
<evidence type="ECO:0000256" key="6">
    <source>
        <dbReference type="ARBA" id="ARBA00023145"/>
    </source>
</evidence>
<keyword evidence="7" id="KW-0594">Phospholipid biosynthesis</keyword>
<keyword evidence="8" id="KW-0456">Lyase</keyword>
<feature type="region of interest" description="Disordered" evidence="11">
    <location>
        <begin position="241"/>
        <end position="263"/>
    </location>
</feature>
<keyword evidence="2" id="KW-0444">Lipid biosynthesis</keyword>